<evidence type="ECO:0000313" key="4">
    <source>
        <dbReference type="Proteomes" id="UP000541185"/>
    </source>
</evidence>
<dbReference type="Gene3D" id="1.10.8.760">
    <property type="entry name" value="Haem-binding uptake, Tiki superfamily, ChaN, domain 2"/>
    <property type="match status" value="1"/>
</dbReference>
<feature type="signal peptide" evidence="1">
    <location>
        <begin position="1"/>
        <end position="19"/>
    </location>
</feature>
<dbReference type="SUPFAM" id="SSF159501">
    <property type="entry name" value="EreA/ChaN-like"/>
    <property type="match status" value="1"/>
</dbReference>
<dbReference type="CDD" id="cd14727">
    <property type="entry name" value="ChanN-like"/>
    <property type="match status" value="1"/>
</dbReference>
<sequence length="243" mass="25729">MRPMRYPLAAALLALAGCAAPLPDLGGAGAVLLGEQHDAPGQPALQRQWVDDLAHRGKLGTLVLEMADRGASTAGLPASAGEEQVRAALHWSDQAWPWDRYRPAIMAAVRAGVPVVGANLPRAEMQQAMRDTSLDRLLPGPALKAQQQAVRLGHCELLPESQIAPMTRIQIARDLSMARTITDAAAPGKVVVLVAGAGHVQPDVGVPLHLASELGARPVVLPGEPTGRDYCEELREQMSRKAS</sequence>
<evidence type="ECO:0000256" key="1">
    <source>
        <dbReference type="SAM" id="SignalP"/>
    </source>
</evidence>
<name>A0A848GVW5_9BURK</name>
<keyword evidence="3" id="KW-0449">Lipoprotein</keyword>
<dbReference type="PROSITE" id="PS51257">
    <property type="entry name" value="PROKAR_LIPOPROTEIN"/>
    <property type="match status" value="1"/>
</dbReference>
<dbReference type="AlphaFoldDB" id="A0A848GVW5"/>
<dbReference type="Pfam" id="PF04187">
    <property type="entry name" value="Cofac_haem_bdg"/>
    <property type="match status" value="1"/>
</dbReference>
<evidence type="ECO:0000313" key="3">
    <source>
        <dbReference type="EMBL" id="NML42786.1"/>
    </source>
</evidence>
<gene>
    <name evidence="3" type="ORF">HHL11_03415</name>
</gene>
<protein>
    <submittedName>
        <fullName evidence="3">ChaN family lipoprotein</fullName>
    </submittedName>
</protein>
<keyword evidence="4" id="KW-1185">Reference proteome</keyword>
<reference evidence="3 4" key="1">
    <citation type="submission" date="2020-04" db="EMBL/GenBank/DDBJ databases">
        <title>Ramlibacter sp. G-1-2-2 isolated from soil.</title>
        <authorList>
            <person name="Dahal R.H."/>
        </authorList>
    </citation>
    <scope>NUCLEOTIDE SEQUENCE [LARGE SCALE GENOMIC DNA]</scope>
    <source>
        <strain evidence="3 4">G-1-2-2</strain>
    </source>
</reference>
<dbReference type="InterPro" id="IPR007314">
    <property type="entry name" value="Cofac_haem-bd_dom"/>
</dbReference>
<feature type="domain" description="Haem-binding uptake Tiki superfamily ChaN" evidence="2">
    <location>
        <begin position="25"/>
        <end position="210"/>
    </location>
</feature>
<dbReference type="Gene3D" id="3.40.50.11550">
    <property type="match status" value="1"/>
</dbReference>
<comment type="caution">
    <text evidence="3">The sequence shown here is derived from an EMBL/GenBank/DDBJ whole genome shotgun (WGS) entry which is preliminary data.</text>
</comment>
<proteinExistence type="predicted"/>
<dbReference type="Proteomes" id="UP000541185">
    <property type="component" value="Unassembled WGS sequence"/>
</dbReference>
<organism evidence="3 4">
    <name type="scientific">Ramlibacter agri</name>
    <dbReference type="NCBI Taxonomy" id="2728837"/>
    <lineage>
        <taxon>Bacteria</taxon>
        <taxon>Pseudomonadati</taxon>
        <taxon>Pseudomonadota</taxon>
        <taxon>Betaproteobacteria</taxon>
        <taxon>Burkholderiales</taxon>
        <taxon>Comamonadaceae</taxon>
        <taxon>Ramlibacter</taxon>
    </lineage>
</organism>
<evidence type="ECO:0000259" key="2">
    <source>
        <dbReference type="Pfam" id="PF04187"/>
    </source>
</evidence>
<accession>A0A848GVW5</accession>
<keyword evidence="1" id="KW-0732">Signal</keyword>
<feature type="chain" id="PRO_5032708714" evidence="1">
    <location>
        <begin position="20"/>
        <end position="243"/>
    </location>
</feature>
<dbReference type="EMBL" id="JABBFX010000001">
    <property type="protein sequence ID" value="NML42786.1"/>
    <property type="molecule type" value="Genomic_DNA"/>
</dbReference>